<sequence length="400" mass="44778">MENSPFSRDRVNLSASPARTTPQTQAQTDLTMEVVSTSEIQRWMSTIEQYLSEICTIASDGKLNSEQKLKISTLCRKVGNGTSEMAVQYQSLKQKAIQARILNEDLMQKCNLSDHILDLTKTIKDSSTASFADMVKKGSNDFVRPKNLNSVAIYPNNNLKSSDETKVLVQQMIRPEQEKLHIRGVRRTKNGGVIISTETKDDAEKIKHAIQQSASGLTADEPRKRKPRIVVVGVPSSLTETEVFRYIYEQNVAEKFPTISMESFMTLIKLSHKSGKKDSQTCNYVVEVPANIRKALISQSRIFINWTSCPVRDFTLVTRCFKCHQYGHAAKTCREVNSTCGHCGETGHSMSECTKKADSPKCATCSRFKKPANHKSGDAECPARKMAELRYINSIDYEGA</sequence>
<dbReference type="SMART" id="SM00343">
    <property type="entry name" value="ZnF_C2HC"/>
    <property type="match status" value="2"/>
</dbReference>
<evidence type="ECO:0000313" key="5">
    <source>
        <dbReference type="Proteomes" id="UP001231518"/>
    </source>
</evidence>
<reference evidence="4" key="1">
    <citation type="submission" date="2023-03" db="EMBL/GenBank/DDBJ databases">
        <title>Chromosome-level genomes of two armyworms, Mythimna separata and Mythimna loreyi, provide insights into the biosynthesis and reception of sex pheromones.</title>
        <authorList>
            <person name="Zhao H."/>
        </authorList>
    </citation>
    <scope>NUCLEOTIDE SEQUENCE</scope>
    <source>
        <strain evidence="4">BeijingLab</strain>
        <tissue evidence="4">Pupa</tissue>
    </source>
</reference>
<dbReference type="Proteomes" id="UP001231518">
    <property type="component" value="Chromosome 27"/>
</dbReference>
<feature type="compositionally biased region" description="Low complexity" evidence="2">
    <location>
        <begin position="17"/>
        <end position="26"/>
    </location>
</feature>
<feature type="domain" description="CCHC-type" evidence="3">
    <location>
        <begin position="319"/>
        <end position="335"/>
    </location>
</feature>
<dbReference type="InterPro" id="IPR036875">
    <property type="entry name" value="Znf_CCHC_sf"/>
</dbReference>
<evidence type="ECO:0000259" key="3">
    <source>
        <dbReference type="PROSITE" id="PS50158"/>
    </source>
</evidence>
<feature type="domain" description="CCHC-type" evidence="3">
    <location>
        <begin position="340"/>
        <end position="355"/>
    </location>
</feature>
<dbReference type="EMBL" id="JARGEI010000030">
    <property type="protein sequence ID" value="KAJ8705373.1"/>
    <property type="molecule type" value="Genomic_DNA"/>
</dbReference>
<accession>A0AAD8DKK0</accession>
<dbReference type="AlphaFoldDB" id="A0AAD8DKK0"/>
<keyword evidence="1" id="KW-0479">Metal-binding</keyword>
<dbReference type="PROSITE" id="PS50158">
    <property type="entry name" value="ZF_CCHC"/>
    <property type="match status" value="2"/>
</dbReference>
<dbReference type="Gene3D" id="4.10.60.10">
    <property type="entry name" value="Zinc finger, CCHC-type"/>
    <property type="match status" value="1"/>
</dbReference>
<organism evidence="4 5">
    <name type="scientific">Mythimna separata</name>
    <name type="common">Oriental armyworm</name>
    <name type="synonym">Pseudaletia separata</name>
    <dbReference type="NCBI Taxonomy" id="271217"/>
    <lineage>
        <taxon>Eukaryota</taxon>
        <taxon>Metazoa</taxon>
        <taxon>Ecdysozoa</taxon>
        <taxon>Arthropoda</taxon>
        <taxon>Hexapoda</taxon>
        <taxon>Insecta</taxon>
        <taxon>Pterygota</taxon>
        <taxon>Neoptera</taxon>
        <taxon>Endopterygota</taxon>
        <taxon>Lepidoptera</taxon>
        <taxon>Glossata</taxon>
        <taxon>Ditrysia</taxon>
        <taxon>Noctuoidea</taxon>
        <taxon>Noctuidae</taxon>
        <taxon>Noctuinae</taxon>
        <taxon>Hadenini</taxon>
        <taxon>Mythimna</taxon>
    </lineage>
</organism>
<dbReference type="InterPro" id="IPR001878">
    <property type="entry name" value="Znf_CCHC"/>
</dbReference>
<proteinExistence type="predicted"/>
<dbReference type="GO" id="GO:0008270">
    <property type="term" value="F:zinc ion binding"/>
    <property type="evidence" value="ECO:0007669"/>
    <property type="project" value="UniProtKB-KW"/>
</dbReference>
<feature type="region of interest" description="Disordered" evidence="2">
    <location>
        <begin position="1"/>
        <end position="26"/>
    </location>
</feature>
<comment type="caution">
    <text evidence="4">The sequence shown here is derived from an EMBL/GenBank/DDBJ whole genome shotgun (WGS) entry which is preliminary data.</text>
</comment>
<evidence type="ECO:0000256" key="2">
    <source>
        <dbReference type="SAM" id="MobiDB-lite"/>
    </source>
</evidence>
<keyword evidence="5" id="KW-1185">Reference proteome</keyword>
<evidence type="ECO:0000313" key="4">
    <source>
        <dbReference type="EMBL" id="KAJ8705373.1"/>
    </source>
</evidence>
<keyword evidence="1" id="KW-0863">Zinc-finger</keyword>
<name>A0AAD8DKK0_MYTSE</name>
<gene>
    <name evidence="4" type="ORF">PYW07_011200</name>
</gene>
<keyword evidence="1" id="KW-0862">Zinc</keyword>
<dbReference type="SUPFAM" id="SSF57756">
    <property type="entry name" value="Retrovirus zinc finger-like domains"/>
    <property type="match status" value="1"/>
</dbReference>
<evidence type="ECO:0000256" key="1">
    <source>
        <dbReference type="PROSITE-ProRule" id="PRU00047"/>
    </source>
</evidence>
<dbReference type="GO" id="GO:0003676">
    <property type="term" value="F:nucleic acid binding"/>
    <property type="evidence" value="ECO:0007669"/>
    <property type="project" value="InterPro"/>
</dbReference>
<protein>
    <recommendedName>
        <fullName evidence="3">CCHC-type domain-containing protein</fullName>
    </recommendedName>
</protein>